<sequence length="661" mass="72714">NMSDLEHFRTEWLSELKDGTDGTRRSGRPGGSDTSDVSLENETTSPASNANRSNNAHAGPPKDNYFISDRNRFCKQTIKLESNTACQGNPRAFEIADRLLQGEILTDDDLYAKRGKKRGDLGNDQDDHAERKKMQKVSKQHKHDSDRSLLDTFISDLNEIDEIPFFDICLPREVAINIFRHLDIVDLCRCAQVSRSWRSIADDELLWHRHSREMGFADDVVAMEKAGWKRFLRDQVQRESVLRHNWKNRIGRLYELEYSRAGVLSAVDSSDAVVVAGYSSGEVRLWHRTCDGLEVETLTVDGVQCADDSSHVSSVALSKSHAIVAYARGDVCVADLGAPSSPAATACRQLLSLPGPAHVTASQNDDHLVAFGGTHVVLVDPSGRPRPIQLNASQISSLLLCQVSHVRLVPSRTGARHPCVVSAADDAVRLHAGDCFEADGVTLHHMIGATVTCVDATEGVVALGVTDRTAVHVFQVPLYATESAKLLGTLTSHTSSVLCVNVSCCPDNLVLTGSCDKNARIFDMRTLQCEVRISAHGLGVTQVQMDEHSLVTGGQDGLVCVWDLRSKAKLWEMFCRHPVRHLKANATTLVTAHLPQELFPEPEDGNVVVHARQRGSIRVYDFTANQHTSGIPSICLSSYDEPAGYNYNVRLAVPYDDIVEI</sequence>
<gene>
    <name evidence="1" type="ORF">HPB47_010563</name>
</gene>
<protein>
    <submittedName>
        <fullName evidence="1">Uncharacterized protein</fullName>
    </submittedName>
</protein>
<reference evidence="1 2" key="1">
    <citation type="journal article" date="2020" name="Cell">
        <title>Large-Scale Comparative Analyses of Tick Genomes Elucidate Their Genetic Diversity and Vector Capacities.</title>
        <authorList>
            <consortium name="Tick Genome and Microbiome Consortium (TIGMIC)"/>
            <person name="Jia N."/>
            <person name="Wang J."/>
            <person name="Shi W."/>
            <person name="Du L."/>
            <person name="Sun Y."/>
            <person name="Zhan W."/>
            <person name="Jiang J.F."/>
            <person name="Wang Q."/>
            <person name="Zhang B."/>
            <person name="Ji P."/>
            <person name="Bell-Sakyi L."/>
            <person name="Cui X.M."/>
            <person name="Yuan T.T."/>
            <person name="Jiang B.G."/>
            <person name="Yang W.F."/>
            <person name="Lam T.T."/>
            <person name="Chang Q.C."/>
            <person name="Ding S.J."/>
            <person name="Wang X.J."/>
            <person name="Zhu J.G."/>
            <person name="Ruan X.D."/>
            <person name="Zhao L."/>
            <person name="Wei J.T."/>
            <person name="Ye R.Z."/>
            <person name="Que T.C."/>
            <person name="Du C.H."/>
            <person name="Zhou Y.H."/>
            <person name="Cheng J.X."/>
            <person name="Dai P.F."/>
            <person name="Guo W.B."/>
            <person name="Han X.H."/>
            <person name="Huang E.J."/>
            <person name="Li L.F."/>
            <person name="Wei W."/>
            <person name="Gao Y.C."/>
            <person name="Liu J.Z."/>
            <person name="Shao H.Z."/>
            <person name="Wang X."/>
            <person name="Wang C.C."/>
            <person name="Yang T.C."/>
            <person name="Huo Q.B."/>
            <person name="Li W."/>
            <person name="Chen H.Y."/>
            <person name="Chen S.E."/>
            <person name="Zhou L.G."/>
            <person name="Ni X.B."/>
            <person name="Tian J.H."/>
            <person name="Sheng Y."/>
            <person name="Liu T."/>
            <person name="Pan Y.S."/>
            <person name="Xia L.Y."/>
            <person name="Li J."/>
            <person name="Zhao F."/>
            <person name="Cao W.C."/>
        </authorList>
    </citation>
    <scope>NUCLEOTIDE SEQUENCE [LARGE SCALE GENOMIC DNA]</scope>
    <source>
        <strain evidence="1">Iper-2018</strain>
    </source>
</reference>
<dbReference type="Proteomes" id="UP000805193">
    <property type="component" value="Unassembled WGS sequence"/>
</dbReference>
<keyword evidence="2" id="KW-1185">Reference proteome</keyword>
<accession>A0AC60NYS4</accession>
<comment type="caution">
    <text evidence="1">The sequence shown here is derived from an EMBL/GenBank/DDBJ whole genome shotgun (WGS) entry which is preliminary data.</text>
</comment>
<organism evidence="1 2">
    <name type="scientific">Ixodes persulcatus</name>
    <name type="common">Taiga tick</name>
    <dbReference type="NCBI Taxonomy" id="34615"/>
    <lineage>
        <taxon>Eukaryota</taxon>
        <taxon>Metazoa</taxon>
        <taxon>Ecdysozoa</taxon>
        <taxon>Arthropoda</taxon>
        <taxon>Chelicerata</taxon>
        <taxon>Arachnida</taxon>
        <taxon>Acari</taxon>
        <taxon>Parasitiformes</taxon>
        <taxon>Ixodida</taxon>
        <taxon>Ixodoidea</taxon>
        <taxon>Ixodidae</taxon>
        <taxon>Ixodinae</taxon>
        <taxon>Ixodes</taxon>
    </lineage>
</organism>
<evidence type="ECO:0000313" key="1">
    <source>
        <dbReference type="EMBL" id="KAG0412303.1"/>
    </source>
</evidence>
<dbReference type="EMBL" id="JABSTQ010011361">
    <property type="protein sequence ID" value="KAG0412303.1"/>
    <property type="molecule type" value="Genomic_DNA"/>
</dbReference>
<name>A0AC60NYS4_IXOPE</name>
<evidence type="ECO:0000313" key="2">
    <source>
        <dbReference type="Proteomes" id="UP000805193"/>
    </source>
</evidence>
<feature type="non-terminal residue" evidence="1">
    <location>
        <position position="1"/>
    </location>
</feature>
<proteinExistence type="predicted"/>